<dbReference type="EMBL" id="JAPWGY010000001">
    <property type="protein sequence ID" value="MCZ4279609.1"/>
    <property type="molecule type" value="Genomic_DNA"/>
</dbReference>
<dbReference type="InterPro" id="IPR036388">
    <property type="entry name" value="WH-like_DNA-bd_sf"/>
</dbReference>
<dbReference type="InterPro" id="IPR019888">
    <property type="entry name" value="Tscrpt_reg_AsnC-like"/>
</dbReference>
<proteinExistence type="predicted"/>
<dbReference type="InterPro" id="IPR000485">
    <property type="entry name" value="AsnC-type_HTH_dom"/>
</dbReference>
<evidence type="ECO:0000313" key="6">
    <source>
        <dbReference type="Proteomes" id="UP001069802"/>
    </source>
</evidence>
<organism evidence="5 6">
    <name type="scientific">Kiloniella laminariae</name>
    <dbReference type="NCBI Taxonomy" id="454162"/>
    <lineage>
        <taxon>Bacteria</taxon>
        <taxon>Pseudomonadati</taxon>
        <taxon>Pseudomonadota</taxon>
        <taxon>Alphaproteobacteria</taxon>
        <taxon>Rhodospirillales</taxon>
        <taxon>Kiloniellaceae</taxon>
        <taxon>Kiloniella</taxon>
    </lineage>
</organism>
<dbReference type="SUPFAM" id="SSF46785">
    <property type="entry name" value="Winged helix' DNA-binding domain"/>
    <property type="match status" value="1"/>
</dbReference>
<keyword evidence="3" id="KW-0804">Transcription</keyword>
<dbReference type="PRINTS" id="PR00033">
    <property type="entry name" value="HTHASNC"/>
</dbReference>
<name>A0ABT4LEU9_9PROT</name>
<reference evidence="5" key="1">
    <citation type="submission" date="2022-12" db="EMBL/GenBank/DDBJ databases">
        <title>Bacterial isolates from different developmental stages of Nematostella vectensis.</title>
        <authorList>
            <person name="Fraune S."/>
        </authorList>
    </citation>
    <scope>NUCLEOTIDE SEQUENCE</scope>
    <source>
        <strain evidence="5">G21630-S1</strain>
    </source>
</reference>
<dbReference type="Gene3D" id="3.30.70.920">
    <property type="match status" value="1"/>
</dbReference>
<dbReference type="PANTHER" id="PTHR30154">
    <property type="entry name" value="LEUCINE-RESPONSIVE REGULATORY PROTEIN"/>
    <property type="match status" value="1"/>
</dbReference>
<comment type="caution">
    <text evidence="5">The sequence shown here is derived from an EMBL/GenBank/DDBJ whole genome shotgun (WGS) entry which is preliminary data.</text>
</comment>
<dbReference type="InterPro" id="IPR011008">
    <property type="entry name" value="Dimeric_a/b-barrel"/>
</dbReference>
<sequence>MVALDEFDARLLNLVQKDNRQTAEQLGEKVGLSAAACQKRLKRLRSRKIIASDISVLSPEAVGRRLTMVVEVTLEREQPEVLDAFKRKMQQTPEVMQCYYVTGNADFIIIVTARDMKDYEDFTRRFFFQNSNVRRFQTNVVMDNVKVGLSVPVEAE</sequence>
<evidence type="ECO:0000256" key="2">
    <source>
        <dbReference type="ARBA" id="ARBA00023125"/>
    </source>
</evidence>
<dbReference type="RefSeq" id="WP_269421809.1">
    <property type="nucleotide sequence ID" value="NZ_JAPWGY010000001.1"/>
</dbReference>
<dbReference type="InterPro" id="IPR036390">
    <property type="entry name" value="WH_DNA-bd_sf"/>
</dbReference>
<keyword evidence="6" id="KW-1185">Reference proteome</keyword>
<evidence type="ECO:0000313" key="5">
    <source>
        <dbReference type="EMBL" id="MCZ4279609.1"/>
    </source>
</evidence>
<dbReference type="Pfam" id="PF13404">
    <property type="entry name" value="HTH_AsnC-type"/>
    <property type="match status" value="1"/>
</dbReference>
<dbReference type="SUPFAM" id="SSF54909">
    <property type="entry name" value="Dimeric alpha+beta barrel"/>
    <property type="match status" value="1"/>
</dbReference>
<dbReference type="PROSITE" id="PS50956">
    <property type="entry name" value="HTH_ASNC_2"/>
    <property type="match status" value="1"/>
</dbReference>
<dbReference type="InterPro" id="IPR019887">
    <property type="entry name" value="Tscrpt_reg_AsnC/Lrp_C"/>
</dbReference>
<accession>A0ABT4LEU9</accession>
<evidence type="ECO:0000259" key="4">
    <source>
        <dbReference type="PROSITE" id="PS50956"/>
    </source>
</evidence>
<gene>
    <name evidence="5" type="ORF">O4H49_02390</name>
</gene>
<dbReference type="Pfam" id="PF01037">
    <property type="entry name" value="AsnC_trans_reg"/>
    <property type="match status" value="1"/>
</dbReference>
<keyword evidence="1" id="KW-0805">Transcription regulation</keyword>
<evidence type="ECO:0000256" key="3">
    <source>
        <dbReference type="ARBA" id="ARBA00023163"/>
    </source>
</evidence>
<keyword evidence="2" id="KW-0238">DNA-binding</keyword>
<feature type="domain" description="HTH asnC-type" evidence="4">
    <location>
        <begin position="4"/>
        <end position="65"/>
    </location>
</feature>
<protein>
    <submittedName>
        <fullName evidence="5">Lrp/AsnC family transcriptional regulator</fullName>
    </submittedName>
</protein>
<dbReference type="Proteomes" id="UP001069802">
    <property type="component" value="Unassembled WGS sequence"/>
</dbReference>
<dbReference type="Gene3D" id="1.10.10.10">
    <property type="entry name" value="Winged helix-like DNA-binding domain superfamily/Winged helix DNA-binding domain"/>
    <property type="match status" value="1"/>
</dbReference>
<evidence type="ECO:0000256" key="1">
    <source>
        <dbReference type="ARBA" id="ARBA00023015"/>
    </source>
</evidence>
<dbReference type="PANTHER" id="PTHR30154:SF34">
    <property type="entry name" value="TRANSCRIPTIONAL REGULATOR AZLB"/>
    <property type="match status" value="1"/>
</dbReference>
<dbReference type="SMART" id="SM00344">
    <property type="entry name" value="HTH_ASNC"/>
    <property type="match status" value="1"/>
</dbReference>